<dbReference type="EMBL" id="BSYO01000023">
    <property type="protein sequence ID" value="GMH21464.1"/>
    <property type="molecule type" value="Genomic_DNA"/>
</dbReference>
<dbReference type="Proteomes" id="UP001279734">
    <property type="component" value="Unassembled WGS sequence"/>
</dbReference>
<name>A0AAD3XYX2_NEPGR</name>
<dbReference type="AlphaFoldDB" id="A0AAD3XYX2"/>
<dbReference type="InterPro" id="IPR001563">
    <property type="entry name" value="Peptidase_S10"/>
</dbReference>
<proteinExistence type="inferred from homology"/>
<sequence>MLTPQFVVLPKNIAPKMPNLAVFMIQFKNLEALIYSGNHDLTVPHVGTQDWINLLNLTIDINWRPWFLNGEVAGYMIKELGILLKSISAANHSRCSKAGFIGDEMIMSD</sequence>
<dbReference type="InterPro" id="IPR029058">
    <property type="entry name" value="AB_hydrolase_fold"/>
</dbReference>
<evidence type="ECO:0000313" key="2">
    <source>
        <dbReference type="EMBL" id="GMH21464.1"/>
    </source>
</evidence>
<organism evidence="2 3">
    <name type="scientific">Nepenthes gracilis</name>
    <name type="common">Slender pitcher plant</name>
    <dbReference type="NCBI Taxonomy" id="150966"/>
    <lineage>
        <taxon>Eukaryota</taxon>
        <taxon>Viridiplantae</taxon>
        <taxon>Streptophyta</taxon>
        <taxon>Embryophyta</taxon>
        <taxon>Tracheophyta</taxon>
        <taxon>Spermatophyta</taxon>
        <taxon>Magnoliopsida</taxon>
        <taxon>eudicotyledons</taxon>
        <taxon>Gunneridae</taxon>
        <taxon>Pentapetalae</taxon>
        <taxon>Caryophyllales</taxon>
        <taxon>Nepenthaceae</taxon>
        <taxon>Nepenthes</taxon>
    </lineage>
</organism>
<evidence type="ECO:0000313" key="3">
    <source>
        <dbReference type="Proteomes" id="UP001279734"/>
    </source>
</evidence>
<dbReference type="GO" id="GO:0006508">
    <property type="term" value="P:proteolysis"/>
    <property type="evidence" value="ECO:0007669"/>
    <property type="project" value="InterPro"/>
</dbReference>
<dbReference type="Gene3D" id="3.40.50.11320">
    <property type="match status" value="1"/>
</dbReference>
<dbReference type="GO" id="GO:0004185">
    <property type="term" value="F:serine-type carboxypeptidase activity"/>
    <property type="evidence" value="ECO:0007669"/>
    <property type="project" value="InterPro"/>
</dbReference>
<keyword evidence="3" id="KW-1185">Reference proteome</keyword>
<dbReference type="Pfam" id="PF00450">
    <property type="entry name" value="Peptidase_S10"/>
    <property type="match status" value="1"/>
</dbReference>
<dbReference type="SUPFAM" id="SSF53474">
    <property type="entry name" value="alpha/beta-Hydrolases"/>
    <property type="match status" value="1"/>
</dbReference>
<comment type="similarity">
    <text evidence="1">Belongs to the peptidase S10 family.</text>
</comment>
<protein>
    <submittedName>
        <fullName evidence="2">Uncharacterized protein</fullName>
    </submittedName>
</protein>
<evidence type="ECO:0000256" key="1">
    <source>
        <dbReference type="ARBA" id="ARBA00009431"/>
    </source>
</evidence>
<reference evidence="2" key="1">
    <citation type="submission" date="2023-05" db="EMBL/GenBank/DDBJ databases">
        <title>Nepenthes gracilis genome sequencing.</title>
        <authorList>
            <person name="Fukushima K."/>
        </authorList>
    </citation>
    <scope>NUCLEOTIDE SEQUENCE</scope>
    <source>
        <strain evidence="2">SING2019-196</strain>
    </source>
</reference>
<accession>A0AAD3XYX2</accession>
<comment type="caution">
    <text evidence="2">The sequence shown here is derived from an EMBL/GenBank/DDBJ whole genome shotgun (WGS) entry which is preliminary data.</text>
</comment>
<gene>
    <name evidence="2" type="ORF">Nepgr_023306</name>
</gene>